<evidence type="ECO:0000313" key="2">
    <source>
        <dbReference type="Proteomes" id="UP001060085"/>
    </source>
</evidence>
<gene>
    <name evidence="1" type="ORF">M9H77_29766</name>
</gene>
<dbReference type="Proteomes" id="UP001060085">
    <property type="component" value="Linkage Group LG07"/>
</dbReference>
<proteinExistence type="predicted"/>
<protein>
    <submittedName>
        <fullName evidence="1">Uncharacterized protein</fullName>
    </submittedName>
</protein>
<name>A0ACB9ZW50_CATRO</name>
<evidence type="ECO:0000313" key="1">
    <source>
        <dbReference type="EMBL" id="KAI5652579.1"/>
    </source>
</evidence>
<reference evidence="2" key="1">
    <citation type="journal article" date="2023" name="Nat. Plants">
        <title>Single-cell RNA sequencing provides a high-resolution roadmap for understanding the multicellular compartmentation of specialized metabolism.</title>
        <authorList>
            <person name="Sun S."/>
            <person name="Shen X."/>
            <person name="Li Y."/>
            <person name="Li Y."/>
            <person name="Wang S."/>
            <person name="Li R."/>
            <person name="Zhang H."/>
            <person name="Shen G."/>
            <person name="Guo B."/>
            <person name="Wei J."/>
            <person name="Xu J."/>
            <person name="St-Pierre B."/>
            <person name="Chen S."/>
            <person name="Sun C."/>
        </authorList>
    </citation>
    <scope>NUCLEOTIDE SEQUENCE [LARGE SCALE GENOMIC DNA]</scope>
</reference>
<dbReference type="EMBL" id="CM044707">
    <property type="protein sequence ID" value="KAI5652579.1"/>
    <property type="molecule type" value="Genomic_DNA"/>
</dbReference>
<comment type="caution">
    <text evidence="1">The sequence shown here is derived from an EMBL/GenBank/DDBJ whole genome shotgun (WGS) entry which is preliminary data.</text>
</comment>
<sequence length="144" mass="16285">METRICLLENLRWKLPTGEGVRPKKKPIPFVRTGAPIYIVAILDYLATEVLEFVGNASRANKKFEPFLDKCYCMGGMMRKSPLLMESFGGSRMKTIKDQVAGSDTTNVESSQHGRGREEQRDPMIPKPRGKFKDLTASFESRLN</sequence>
<organism evidence="1 2">
    <name type="scientific">Catharanthus roseus</name>
    <name type="common">Madagascar periwinkle</name>
    <name type="synonym">Vinca rosea</name>
    <dbReference type="NCBI Taxonomy" id="4058"/>
    <lineage>
        <taxon>Eukaryota</taxon>
        <taxon>Viridiplantae</taxon>
        <taxon>Streptophyta</taxon>
        <taxon>Embryophyta</taxon>
        <taxon>Tracheophyta</taxon>
        <taxon>Spermatophyta</taxon>
        <taxon>Magnoliopsida</taxon>
        <taxon>eudicotyledons</taxon>
        <taxon>Gunneridae</taxon>
        <taxon>Pentapetalae</taxon>
        <taxon>asterids</taxon>
        <taxon>lamiids</taxon>
        <taxon>Gentianales</taxon>
        <taxon>Apocynaceae</taxon>
        <taxon>Rauvolfioideae</taxon>
        <taxon>Vinceae</taxon>
        <taxon>Catharanthinae</taxon>
        <taxon>Catharanthus</taxon>
    </lineage>
</organism>
<accession>A0ACB9ZW50</accession>
<keyword evidence="2" id="KW-1185">Reference proteome</keyword>